<dbReference type="Pfam" id="PF00172">
    <property type="entry name" value="Zn_clus"/>
    <property type="match status" value="1"/>
</dbReference>
<keyword evidence="5" id="KW-0539">Nucleus</keyword>
<dbReference type="CDD" id="cd00067">
    <property type="entry name" value="GAL4"/>
    <property type="match status" value="1"/>
</dbReference>
<dbReference type="PROSITE" id="PS00463">
    <property type="entry name" value="ZN2_CY6_FUNGAL_1"/>
    <property type="match status" value="1"/>
</dbReference>
<comment type="caution">
    <text evidence="6">The sequence shown here is derived from an EMBL/GenBank/DDBJ whole genome shotgun (WGS) entry which is preliminary data.</text>
</comment>
<evidence type="ECO:0000256" key="3">
    <source>
        <dbReference type="ARBA" id="ARBA00023125"/>
    </source>
</evidence>
<dbReference type="SMART" id="SM00066">
    <property type="entry name" value="GAL4"/>
    <property type="match status" value="1"/>
</dbReference>
<dbReference type="PROSITE" id="PS50048">
    <property type="entry name" value="ZN2_CY6_FUNGAL_2"/>
    <property type="match status" value="1"/>
</dbReference>
<evidence type="ECO:0000256" key="1">
    <source>
        <dbReference type="ARBA" id="ARBA00022723"/>
    </source>
</evidence>
<evidence type="ECO:0000313" key="7">
    <source>
        <dbReference type="Proteomes" id="UP000813423"/>
    </source>
</evidence>
<name>A0A229XQM0_ASPFM</name>
<keyword evidence="2" id="KW-0805">Transcription regulation</keyword>
<protein>
    <submittedName>
        <fullName evidence="6">Uncharacterized protein</fullName>
    </submittedName>
</protein>
<dbReference type="InterPro" id="IPR001138">
    <property type="entry name" value="Zn2Cys6_DnaBD"/>
</dbReference>
<keyword evidence="4" id="KW-0804">Transcription</keyword>
<dbReference type="EMBL" id="JAIBSC010000055">
    <property type="protein sequence ID" value="KAH1902975.1"/>
    <property type="molecule type" value="Genomic_DNA"/>
</dbReference>
<dbReference type="InterPro" id="IPR036864">
    <property type="entry name" value="Zn2-C6_fun-type_DNA-bd_sf"/>
</dbReference>
<dbReference type="SMART" id="SM00906">
    <property type="entry name" value="Fungal_trans"/>
    <property type="match status" value="1"/>
</dbReference>
<dbReference type="Proteomes" id="UP000813423">
    <property type="component" value="Unassembled WGS sequence"/>
</dbReference>
<evidence type="ECO:0000256" key="4">
    <source>
        <dbReference type="ARBA" id="ARBA00023163"/>
    </source>
</evidence>
<sequence>MPDLGTSKHRSSRACTACRAKHVRCDAALPRCTRCVGEEKECVYVKSRRGGRRRVLNTLTSSMNGTKMDQESFISILPILSQTGTRELNPGFNLTTSTSAPSGTVDDQLLSLYYRYFHSAHPCAVPRFAIQRYAVSDRRAIQPLYAVMKYIGSLHNALIPSSQLKDHVEAELAVARSTDHVVSPFAVQAVLLYSIAVYWCDETEKGLDLLEEAIQMALGLGMNRSNFATEHGRNDPILEESWRRTWWQIYITDAHIAGSTHSYPFRTDGILMDVHLPCEEEEYESGNIPNPRTLEEYDMREFSGDEREFSSFAEMVGLTRSLDLALAARKDLDLKIITTVCANVDAIHVSWTSLLPASKRTVFRPDGSLDETLFKAHAIIHTWIVDLHRQLSNLAYSAIEGVSKCCPQAPPESLLQSNSPESDLHTRRVLHSIEQFESLLTLPTNIVSHTPFIICMIAVVAVAHLSACRYVFKGQDLRLDRERIRVTMGTLKAMGEHWALGKRTYQEISVIAREILSLDRPLPSPSMPQEPQHPMTGISGVTADMTASSFALAMAAESLDFCDLFDIDYHEATIRDALTQDLVVAECCV</sequence>
<evidence type="ECO:0000256" key="5">
    <source>
        <dbReference type="ARBA" id="ARBA00023242"/>
    </source>
</evidence>
<accession>A0A229XQM0</accession>
<dbReference type="GO" id="GO:0008270">
    <property type="term" value="F:zinc ion binding"/>
    <property type="evidence" value="ECO:0007669"/>
    <property type="project" value="InterPro"/>
</dbReference>
<dbReference type="GO" id="GO:0006351">
    <property type="term" value="P:DNA-templated transcription"/>
    <property type="evidence" value="ECO:0007669"/>
    <property type="project" value="InterPro"/>
</dbReference>
<dbReference type="SUPFAM" id="SSF57701">
    <property type="entry name" value="Zn2/Cys6 DNA-binding domain"/>
    <property type="match status" value="1"/>
</dbReference>
<dbReference type="PANTHER" id="PTHR47431:SF4">
    <property type="entry name" value="ZN(II)2CYS6 TRANSCRIPTION FACTOR (EUROFUNG)"/>
    <property type="match status" value="1"/>
</dbReference>
<dbReference type="GO" id="GO:0000981">
    <property type="term" value="F:DNA-binding transcription factor activity, RNA polymerase II-specific"/>
    <property type="evidence" value="ECO:0007669"/>
    <property type="project" value="InterPro"/>
</dbReference>
<evidence type="ECO:0000256" key="2">
    <source>
        <dbReference type="ARBA" id="ARBA00023015"/>
    </source>
</evidence>
<evidence type="ECO:0000313" key="6">
    <source>
        <dbReference type="EMBL" id="KAH1902975.1"/>
    </source>
</evidence>
<organism evidence="6 7">
    <name type="scientific">Aspergillus fumigatus</name>
    <name type="common">Neosartorya fumigata</name>
    <dbReference type="NCBI Taxonomy" id="746128"/>
    <lineage>
        <taxon>Eukaryota</taxon>
        <taxon>Fungi</taxon>
        <taxon>Dikarya</taxon>
        <taxon>Ascomycota</taxon>
        <taxon>Pezizomycotina</taxon>
        <taxon>Eurotiomycetes</taxon>
        <taxon>Eurotiomycetidae</taxon>
        <taxon>Eurotiales</taxon>
        <taxon>Aspergillaceae</taxon>
        <taxon>Aspergillus</taxon>
        <taxon>Aspergillus subgen. Fumigati</taxon>
    </lineage>
</organism>
<keyword evidence="1" id="KW-0479">Metal-binding</keyword>
<dbReference type="GO" id="GO:0003677">
    <property type="term" value="F:DNA binding"/>
    <property type="evidence" value="ECO:0007669"/>
    <property type="project" value="UniProtKB-KW"/>
</dbReference>
<reference evidence="6" key="1">
    <citation type="submission" date="2021-08" db="EMBL/GenBank/DDBJ databases">
        <title>Global Aspergillus fumigatus from environmental and clinical sources.</title>
        <authorList>
            <person name="Barber A."/>
            <person name="Sae-Ong T."/>
        </authorList>
    </citation>
    <scope>NUCLEOTIDE SEQUENCE</scope>
    <source>
        <strain evidence="6">NRZ-2016-071</strain>
    </source>
</reference>
<dbReference type="AlphaFoldDB" id="A0A229XQM0"/>
<dbReference type="InterPro" id="IPR007219">
    <property type="entry name" value="XnlR_reg_dom"/>
</dbReference>
<dbReference type="PANTHER" id="PTHR47431">
    <property type="entry name" value="ZN(II)2CYS6 TRANSCRIPTION FACTOR (EUROFUNG)-RELATED"/>
    <property type="match status" value="1"/>
</dbReference>
<gene>
    <name evidence="6" type="ORF">KXV57_007160</name>
</gene>
<proteinExistence type="predicted"/>
<dbReference type="CDD" id="cd12148">
    <property type="entry name" value="fungal_TF_MHR"/>
    <property type="match status" value="1"/>
</dbReference>
<dbReference type="Pfam" id="PF04082">
    <property type="entry name" value="Fungal_trans"/>
    <property type="match status" value="1"/>
</dbReference>
<keyword evidence="3" id="KW-0238">DNA-binding</keyword>
<dbReference type="Gene3D" id="4.10.240.10">
    <property type="entry name" value="Zn(2)-C6 fungal-type DNA-binding domain"/>
    <property type="match status" value="1"/>
</dbReference>